<dbReference type="EMBL" id="ADLN01000006">
    <property type="protein sequence ID" value="EHI61131.1"/>
    <property type="molecule type" value="Genomic_DNA"/>
</dbReference>
<proteinExistence type="predicted"/>
<feature type="transmembrane region" description="Helical" evidence="5">
    <location>
        <begin position="202"/>
        <end position="231"/>
    </location>
</feature>
<dbReference type="PANTHER" id="PTHR37422:SF13">
    <property type="entry name" value="LIPOPOLYSACCHARIDE BIOSYNTHESIS PROTEIN PA4999-RELATED"/>
    <property type="match status" value="1"/>
</dbReference>
<feature type="transmembrane region" description="Helical" evidence="5">
    <location>
        <begin position="389"/>
        <end position="416"/>
    </location>
</feature>
<keyword evidence="3 5" id="KW-1133">Transmembrane helix</keyword>
<dbReference type="PATRIC" id="fig|742737.3.peg.742"/>
<evidence type="ECO:0000259" key="6">
    <source>
        <dbReference type="Pfam" id="PF04932"/>
    </source>
</evidence>
<evidence type="ECO:0000256" key="1">
    <source>
        <dbReference type="ARBA" id="ARBA00004141"/>
    </source>
</evidence>
<dbReference type="InterPro" id="IPR007016">
    <property type="entry name" value="O-antigen_ligase-rel_domated"/>
</dbReference>
<protein>
    <recommendedName>
        <fullName evidence="6">O-antigen ligase-related domain-containing protein</fullName>
    </recommendedName>
</protein>
<evidence type="ECO:0000256" key="2">
    <source>
        <dbReference type="ARBA" id="ARBA00022692"/>
    </source>
</evidence>
<dbReference type="InterPro" id="IPR051533">
    <property type="entry name" value="WaaL-like"/>
</dbReference>
<feature type="transmembrane region" description="Helical" evidence="5">
    <location>
        <begin position="66"/>
        <end position="91"/>
    </location>
</feature>
<feature type="transmembrane region" description="Helical" evidence="5">
    <location>
        <begin position="174"/>
        <end position="190"/>
    </location>
</feature>
<feature type="transmembrane region" description="Helical" evidence="5">
    <location>
        <begin position="132"/>
        <end position="154"/>
    </location>
</feature>
<dbReference type="Pfam" id="PF04932">
    <property type="entry name" value="Wzy_C"/>
    <property type="match status" value="1"/>
</dbReference>
<name>G5IBG8_9FIRM</name>
<evidence type="ECO:0000256" key="3">
    <source>
        <dbReference type="ARBA" id="ARBA00022989"/>
    </source>
</evidence>
<gene>
    <name evidence="7" type="ORF">HMPREF9473_00746</name>
</gene>
<reference evidence="7 8" key="1">
    <citation type="submission" date="2011-08" db="EMBL/GenBank/DDBJ databases">
        <title>The Genome Sequence of Clostridium hathewayi WAL-18680.</title>
        <authorList>
            <consortium name="The Broad Institute Genome Sequencing Platform"/>
            <person name="Earl A."/>
            <person name="Ward D."/>
            <person name="Feldgarden M."/>
            <person name="Gevers D."/>
            <person name="Finegold S.M."/>
            <person name="Summanen P.H."/>
            <person name="Molitoris D.R."/>
            <person name="Song M."/>
            <person name="Daigneault M."/>
            <person name="Allen-Vercoe E."/>
            <person name="Young S.K."/>
            <person name="Zeng Q."/>
            <person name="Gargeya S."/>
            <person name="Fitzgerald M."/>
            <person name="Haas B."/>
            <person name="Abouelleil A."/>
            <person name="Alvarado L."/>
            <person name="Arachchi H.M."/>
            <person name="Berlin A."/>
            <person name="Brown A."/>
            <person name="Chapman S.B."/>
            <person name="Chen Z."/>
            <person name="Dunbar C."/>
            <person name="Freedman E."/>
            <person name="Gearin G."/>
            <person name="Gellesch M."/>
            <person name="Goldberg J."/>
            <person name="Griggs A."/>
            <person name="Gujja S."/>
            <person name="Heiman D."/>
            <person name="Howarth C."/>
            <person name="Larson L."/>
            <person name="Lui A."/>
            <person name="MacDonald P.J.P."/>
            <person name="Montmayeur A."/>
            <person name="Murphy C."/>
            <person name="Neiman D."/>
            <person name="Pearson M."/>
            <person name="Priest M."/>
            <person name="Roberts A."/>
            <person name="Saif S."/>
            <person name="Shea T."/>
            <person name="Shenoy N."/>
            <person name="Sisk P."/>
            <person name="Stolte C."/>
            <person name="Sykes S."/>
            <person name="Wortman J."/>
            <person name="Nusbaum C."/>
            <person name="Birren B."/>
        </authorList>
    </citation>
    <scope>NUCLEOTIDE SEQUENCE [LARGE SCALE GENOMIC DNA]</scope>
    <source>
        <strain evidence="7 8">WAL-18680</strain>
    </source>
</reference>
<dbReference type="Proteomes" id="UP000005384">
    <property type="component" value="Unassembled WGS sequence"/>
</dbReference>
<feature type="transmembrane region" description="Helical" evidence="5">
    <location>
        <begin position="344"/>
        <end position="368"/>
    </location>
</feature>
<keyword evidence="2 5" id="KW-0812">Transmembrane</keyword>
<feature type="transmembrane region" description="Helical" evidence="5">
    <location>
        <begin position="243"/>
        <end position="262"/>
    </location>
</feature>
<feature type="transmembrane region" description="Helical" evidence="5">
    <location>
        <begin position="103"/>
        <end position="120"/>
    </location>
</feature>
<feature type="transmembrane region" description="Helical" evidence="5">
    <location>
        <begin position="41"/>
        <end position="59"/>
    </location>
</feature>
<dbReference type="GO" id="GO:0016020">
    <property type="term" value="C:membrane"/>
    <property type="evidence" value="ECO:0007669"/>
    <property type="project" value="UniProtKB-SubCell"/>
</dbReference>
<comment type="caution">
    <text evidence="7">The sequence shown here is derived from an EMBL/GenBank/DDBJ whole genome shotgun (WGS) entry which is preliminary data.</text>
</comment>
<keyword evidence="4 5" id="KW-0472">Membrane</keyword>
<keyword evidence="8" id="KW-1185">Reference proteome</keyword>
<sequence>MIENNSITTSKPNIINILLLALALLLQKVFAAVSIDLPISITLMWGVTILILFVCYHLTGKIAIPIYYSLCQLWIAAMLFFALVAAPMIIGYDYKLKRIAYEFIYYEVLFFCLLVGYNISKIKYSHFFLKSIAFASVGVASISVFTELFNISLFKKMFYLSGAGLRFSGIVGNPNDYLPITLIALAYFFVTKREKREIKFLAISILIFSIFAAGSKGGIVSLALYFSMILLKWFLTGNTNRKIVSLICISVLIAGMLVVFAFPEAVSSFLLAHTSTIPGAGRIIESLANPWKALSDSSSSRFQCWYGVYLVIKESLLLGVGIGGNSRILETMNYEYSYLTPHNLYLELIAQSGLIVGLVILIICIGIFKNSLKSQNEDTRILRHAMFLLLSNGLYFAANWSIAFWFAAGMLCFYANCGGKHVRDT</sequence>
<dbReference type="AlphaFoldDB" id="G5IBG8"/>
<feature type="domain" description="O-antigen ligase-related" evidence="6">
    <location>
        <begin position="202"/>
        <end position="360"/>
    </location>
</feature>
<dbReference type="HOGENOM" id="CLU_645250_0_0_9"/>
<dbReference type="OrthoDB" id="5143502at2"/>
<dbReference type="PANTHER" id="PTHR37422">
    <property type="entry name" value="TEICHURONIC ACID BIOSYNTHESIS PROTEIN TUAE"/>
    <property type="match status" value="1"/>
</dbReference>
<accession>G5IBG8</accession>
<organism evidence="7 8">
    <name type="scientific">Hungatella hathewayi WAL-18680</name>
    <dbReference type="NCBI Taxonomy" id="742737"/>
    <lineage>
        <taxon>Bacteria</taxon>
        <taxon>Bacillati</taxon>
        <taxon>Bacillota</taxon>
        <taxon>Clostridia</taxon>
        <taxon>Lachnospirales</taxon>
        <taxon>Lachnospiraceae</taxon>
        <taxon>Hungatella</taxon>
    </lineage>
</organism>
<dbReference type="RefSeq" id="WP_006778732.1">
    <property type="nucleotide sequence ID" value="NZ_CP040506.1"/>
</dbReference>
<evidence type="ECO:0000256" key="5">
    <source>
        <dbReference type="SAM" id="Phobius"/>
    </source>
</evidence>
<evidence type="ECO:0000256" key="4">
    <source>
        <dbReference type="ARBA" id="ARBA00023136"/>
    </source>
</evidence>
<evidence type="ECO:0000313" key="7">
    <source>
        <dbReference type="EMBL" id="EHI61131.1"/>
    </source>
</evidence>
<evidence type="ECO:0000313" key="8">
    <source>
        <dbReference type="Proteomes" id="UP000005384"/>
    </source>
</evidence>
<comment type="subcellular location">
    <subcellularLocation>
        <location evidence="1">Membrane</location>
        <topology evidence="1">Multi-pass membrane protein</topology>
    </subcellularLocation>
</comment>